<organism evidence="2 3">
    <name type="scientific">Marine Group III euryarchaeote</name>
    <dbReference type="NCBI Taxonomy" id="2173149"/>
    <lineage>
        <taxon>Archaea</taxon>
        <taxon>Methanobacteriati</taxon>
        <taxon>Thermoplasmatota</taxon>
        <taxon>Thermoplasmata</taxon>
        <taxon>Candidatus Thermoprofundales</taxon>
    </lineage>
</organism>
<proteinExistence type="predicted"/>
<dbReference type="PANTHER" id="PTHR34071:SF2">
    <property type="entry name" value="FLAVIN-NUCLEOTIDE-BINDING PROTEIN"/>
    <property type="match status" value="1"/>
</dbReference>
<dbReference type="SUPFAM" id="SSF50475">
    <property type="entry name" value="FMN-binding split barrel"/>
    <property type="match status" value="1"/>
</dbReference>
<reference evidence="3" key="1">
    <citation type="journal article" date="2019" name="bioRxiv">
        <title>Genome diversification in globally distributed novel marine Proteobacteria is linked to environmental adaptation.</title>
        <authorList>
            <person name="Zhou Z."/>
            <person name="Tran P.Q."/>
            <person name="Kieft K."/>
            <person name="Anantharaman K."/>
        </authorList>
    </citation>
    <scope>NUCLEOTIDE SEQUENCE [LARGE SCALE GENOMIC DNA]</scope>
</reference>
<name>A0A7C8DNV6_9ARCH</name>
<evidence type="ECO:0000313" key="3">
    <source>
        <dbReference type="Proteomes" id="UP000589516"/>
    </source>
</evidence>
<protein>
    <submittedName>
        <fullName evidence="2">Pyridoxamine 5'-phosphate oxidase family protein</fullName>
    </submittedName>
</protein>
<sequence length="216" mass="23813">MADLERTGRSQPMRHSERGSFDRETINAILDAALLCHVGYVFDGAPLVTPTLFWRDGERVFWHGSAASRALRTQAECKVCLTVSLLDGIVLSRSAFNHSVNYRSVMLFGTARSVDDSGEKLMALEKLMERIARGRWGEVRQPTESELKATSVLWMDIREGAAKIRAIPVGDEPADRDQPVWAGVVPIMTSLGEPEPAAGLASDIEMPGYLSKIRLS</sequence>
<accession>A0A7C8DNV6</accession>
<dbReference type="AlphaFoldDB" id="A0A7C8DNV6"/>
<evidence type="ECO:0000313" key="2">
    <source>
        <dbReference type="EMBL" id="HIG63492.1"/>
    </source>
</evidence>
<dbReference type="InterPro" id="IPR024747">
    <property type="entry name" value="Pyridox_Oxase-rel"/>
</dbReference>
<feature type="region of interest" description="Disordered" evidence="1">
    <location>
        <begin position="1"/>
        <end position="20"/>
    </location>
</feature>
<dbReference type="Pfam" id="PF12900">
    <property type="entry name" value="Pyridox_ox_2"/>
    <property type="match status" value="1"/>
</dbReference>
<gene>
    <name evidence="2" type="ORF">EYQ16_03110</name>
</gene>
<evidence type="ECO:0000256" key="1">
    <source>
        <dbReference type="SAM" id="MobiDB-lite"/>
    </source>
</evidence>
<comment type="caution">
    <text evidence="2">The sequence shown here is derived from an EMBL/GenBank/DDBJ whole genome shotgun (WGS) entry which is preliminary data.</text>
</comment>
<dbReference type="Gene3D" id="2.30.110.10">
    <property type="entry name" value="Electron Transport, Fmn-binding Protein, Chain A"/>
    <property type="match status" value="1"/>
</dbReference>
<dbReference type="Proteomes" id="UP000589516">
    <property type="component" value="Unassembled WGS sequence"/>
</dbReference>
<dbReference type="PANTHER" id="PTHR34071">
    <property type="entry name" value="5-NITROIMIDAZOLE ANTIBIOTICS RESISTANCE PROTEIN, NIMA-FAMILY-RELATED PROTEIN-RELATED"/>
    <property type="match status" value="1"/>
</dbReference>
<dbReference type="EMBL" id="DUAV01000022">
    <property type="protein sequence ID" value="HIG63492.1"/>
    <property type="molecule type" value="Genomic_DNA"/>
</dbReference>
<dbReference type="InterPro" id="IPR012349">
    <property type="entry name" value="Split_barrel_FMN-bd"/>
</dbReference>